<dbReference type="InterPro" id="IPR050595">
    <property type="entry name" value="Bact_response_regulator"/>
</dbReference>
<dbReference type="SMART" id="SM00448">
    <property type="entry name" value="REC"/>
    <property type="match status" value="1"/>
</dbReference>
<reference evidence="4 5" key="1">
    <citation type="submission" date="2020-04" db="EMBL/GenBank/DDBJ databases">
        <authorList>
            <person name="De Canck E."/>
        </authorList>
    </citation>
    <scope>NUCLEOTIDE SEQUENCE [LARGE SCALE GENOMIC DNA]</scope>
    <source>
        <strain evidence="4 5">LMG 28138</strain>
    </source>
</reference>
<evidence type="ECO:0000313" key="5">
    <source>
        <dbReference type="Proteomes" id="UP000494115"/>
    </source>
</evidence>
<dbReference type="RefSeq" id="WP_175104463.1">
    <property type="nucleotide sequence ID" value="NZ_CADIKM010000006.1"/>
</dbReference>
<dbReference type="PANTHER" id="PTHR44591:SF3">
    <property type="entry name" value="RESPONSE REGULATORY DOMAIN-CONTAINING PROTEIN"/>
    <property type="match status" value="1"/>
</dbReference>
<dbReference type="EMBL" id="CADIKM010000006">
    <property type="protein sequence ID" value="CAB3784734.1"/>
    <property type="molecule type" value="Genomic_DNA"/>
</dbReference>
<dbReference type="Proteomes" id="UP000494115">
    <property type="component" value="Unassembled WGS sequence"/>
</dbReference>
<dbReference type="PROSITE" id="PS50110">
    <property type="entry name" value="RESPONSE_REGULATORY"/>
    <property type="match status" value="1"/>
</dbReference>
<protein>
    <recommendedName>
        <fullName evidence="3">Response regulatory domain-containing protein</fullName>
    </recommendedName>
</protein>
<dbReference type="AlphaFoldDB" id="A0A6S7CA85"/>
<evidence type="ECO:0000256" key="2">
    <source>
        <dbReference type="PROSITE-ProRule" id="PRU00169"/>
    </source>
</evidence>
<accession>A0A6S7CA85</accession>
<sequence length="135" mass="14864">MSAAPMLNVLLIEDSPLIRRSLIEAIDATGSARVGAFADSAAAALRVLDDQPFDAVIVDLQLREGSGIEVLAHLQRRKMLDSTLAVVLTNHALPTYRQRCAQYGAHHFFDKSLEFDRVIEVLEQLASQARRPLGK</sequence>
<keyword evidence="5" id="KW-1185">Reference proteome</keyword>
<feature type="modified residue" description="4-aspartylphosphate" evidence="2">
    <location>
        <position position="59"/>
    </location>
</feature>
<organism evidence="4 5">
    <name type="scientific">Pararobbsia alpina</name>
    <dbReference type="NCBI Taxonomy" id="621374"/>
    <lineage>
        <taxon>Bacteria</taxon>
        <taxon>Pseudomonadati</taxon>
        <taxon>Pseudomonadota</taxon>
        <taxon>Betaproteobacteria</taxon>
        <taxon>Burkholderiales</taxon>
        <taxon>Burkholderiaceae</taxon>
        <taxon>Pararobbsia</taxon>
    </lineage>
</organism>
<dbReference type="Pfam" id="PF00072">
    <property type="entry name" value="Response_reg"/>
    <property type="match status" value="1"/>
</dbReference>
<keyword evidence="1 2" id="KW-0597">Phosphoprotein</keyword>
<feature type="domain" description="Response regulatory" evidence="3">
    <location>
        <begin position="8"/>
        <end position="126"/>
    </location>
</feature>
<gene>
    <name evidence="4" type="ORF">LMG28138_01868</name>
</gene>
<evidence type="ECO:0000256" key="1">
    <source>
        <dbReference type="ARBA" id="ARBA00022553"/>
    </source>
</evidence>
<name>A0A6S7CA85_9BURK</name>
<evidence type="ECO:0000259" key="3">
    <source>
        <dbReference type="PROSITE" id="PS50110"/>
    </source>
</evidence>
<dbReference type="InterPro" id="IPR001789">
    <property type="entry name" value="Sig_transdc_resp-reg_receiver"/>
</dbReference>
<dbReference type="SUPFAM" id="SSF52172">
    <property type="entry name" value="CheY-like"/>
    <property type="match status" value="1"/>
</dbReference>
<proteinExistence type="predicted"/>
<dbReference type="GO" id="GO:0000160">
    <property type="term" value="P:phosphorelay signal transduction system"/>
    <property type="evidence" value="ECO:0007669"/>
    <property type="project" value="InterPro"/>
</dbReference>
<dbReference type="Gene3D" id="3.40.50.2300">
    <property type="match status" value="1"/>
</dbReference>
<dbReference type="PANTHER" id="PTHR44591">
    <property type="entry name" value="STRESS RESPONSE REGULATOR PROTEIN 1"/>
    <property type="match status" value="1"/>
</dbReference>
<evidence type="ECO:0000313" key="4">
    <source>
        <dbReference type="EMBL" id="CAB3784734.1"/>
    </source>
</evidence>
<dbReference type="InterPro" id="IPR011006">
    <property type="entry name" value="CheY-like_superfamily"/>
</dbReference>